<dbReference type="Pfam" id="PF02823">
    <property type="entry name" value="ATP-synt_DE_N"/>
    <property type="match status" value="1"/>
</dbReference>
<evidence type="ECO:0000256" key="1">
    <source>
        <dbReference type="ARBA" id="ARBA00023196"/>
    </source>
</evidence>
<dbReference type="AlphaFoldDB" id="A0A2H0BGT6"/>
<name>A0A2H0BGT6_UNCKA</name>
<sequence length="90" mass="10157">MSTQKITEESNQKIHIYVGSPEKILFEGEAIGLTTFNSKGEFSIIPQHINFRTLIQDKIAVHVSNDDIKEFTISKGVLSFSNNKLEAYII</sequence>
<dbReference type="Gene3D" id="2.60.15.10">
    <property type="entry name" value="F0F1 ATP synthase delta/epsilon subunit, N-terminal"/>
    <property type="match status" value="1"/>
</dbReference>
<dbReference type="GO" id="GO:0015986">
    <property type="term" value="P:proton motive force-driven ATP synthesis"/>
    <property type="evidence" value="ECO:0007669"/>
    <property type="project" value="InterPro"/>
</dbReference>
<comment type="caution">
    <text evidence="3">The sequence shown here is derived from an EMBL/GenBank/DDBJ whole genome shotgun (WGS) entry which is preliminary data.</text>
</comment>
<dbReference type="EMBL" id="PCSU01000007">
    <property type="protein sequence ID" value="PIP56892.1"/>
    <property type="molecule type" value="Genomic_DNA"/>
</dbReference>
<protein>
    <recommendedName>
        <fullName evidence="2">ATP synthase F1 complex delta/epsilon subunit N-terminal domain-containing protein</fullName>
    </recommendedName>
</protein>
<evidence type="ECO:0000259" key="2">
    <source>
        <dbReference type="Pfam" id="PF02823"/>
    </source>
</evidence>
<dbReference type="SUPFAM" id="SSF51344">
    <property type="entry name" value="Epsilon subunit of F1F0-ATP synthase N-terminal domain"/>
    <property type="match status" value="1"/>
</dbReference>
<feature type="domain" description="ATP synthase F1 complex delta/epsilon subunit N-terminal" evidence="2">
    <location>
        <begin position="15"/>
        <end position="85"/>
    </location>
</feature>
<gene>
    <name evidence="3" type="ORF">COX05_00665</name>
</gene>
<keyword evidence="1" id="KW-0139">CF(1)</keyword>
<dbReference type="InterPro" id="IPR036771">
    <property type="entry name" value="ATPsynth_dsu/esu_N"/>
</dbReference>
<dbReference type="Proteomes" id="UP000228495">
    <property type="component" value="Unassembled WGS sequence"/>
</dbReference>
<dbReference type="GO" id="GO:0045259">
    <property type="term" value="C:proton-transporting ATP synthase complex"/>
    <property type="evidence" value="ECO:0007669"/>
    <property type="project" value="UniProtKB-KW"/>
</dbReference>
<evidence type="ECO:0000313" key="4">
    <source>
        <dbReference type="Proteomes" id="UP000228495"/>
    </source>
</evidence>
<reference evidence="3 4" key="1">
    <citation type="submission" date="2017-09" db="EMBL/GenBank/DDBJ databases">
        <title>Depth-based differentiation of microbial function through sediment-hosted aquifers and enrichment of novel symbionts in the deep terrestrial subsurface.</title>
        <authorList>
            <person name="Probst A.J."/>
            <person name="Ladd B."/>
            <person name="Jarett J.K."/>
            <person name="Geller-Mcgrath D.E."/>
            <person name="Sieber C.M."/>
            <person name="Emerson J.B."/>
            <person name="Anantharaman K."/>
            <person name="Thomas B.C."/>
            <person name="Malmstrom R."/>
            <person name="Stieglmeier M."/>
            <person name="Klingl A."/>
            <person name="Woyke T."/>
            <person name="Ryan C.M."/>
            <person name="Banfield J.F."/>
        </authorList>
    </citation>
    <scope>NUCLEOTIDE SEQUENCE [LARGE SCALE GENOMIC DNA]</scope>
    <source>
        <strain evidence="3">CG22_combo_CG10-13_8_21_14_all_39_12</strain>
    </source>
</reference>
<organism evidence="3 4">
    <name type="scientific">candidate division WWE3 bacterium CG22_combo_CG10-13_8_21_14_all_39_12</name>
    <dbReference type="NCBI Taxonomy" id="1975094"/>
    <lineage>
        <taxon>Bacteria</taxon>
        <taxon>Katanobacteria</taxon>
    </lineage>
</organism>
<proteinExistence type="predicted"/>
<dbReference type="InterPro" id="IPR020546">
    <property type="entry name" value="ATP_synth_F1_dsu/esu_N"/>
</dbReference>
<keyword evidence="1" id="KW-0066">ATP synthesis</keyword>
<evidence type="ECO:0000313" key="3">
    <source>
        <dbReference type="EMBL" id="PIP56892.1"/>
    </source>
</evidence>
<accession>A0A2H0BGT6</accession>